<dbReference type="EMBL" id="CP042301">
    <property type="protein sequence ID" value="QDZ01969.1"/>
    <property type="molecule type" value="Genomic_DNA"/>
</dbReference>
<keyword evidence="9" id="KW-1185">Reference proteome</keyword>
<dbReference type="AlphaFoldDB" id="A0A5B8L2F4"/>
<dbReference type="InterPro" id="IPR036388">
    <property type="entry name" value="WH-like_DNA-bd_sf"/>
</dbReference>
<evidence type="ECO:0000256" key="5">
    <source>
        <dbReference type="ARBA" id="ARBA00023204"/>
    </source>
</evidence>
<evidence type="ECO:0000313" key="9">
    <source>
        <dbReference type="Proteomes" id="UP000321389"/>
    </source>
</evidence>
<dbReference type="Proteomes" id="UP000321389">
    <property type="component" value="Chromosome"/>
</dbReference>
<evidence type="ECO:0000256" key="2">
    <source>
        <dbReference type="ARBA" id="ARBA00022603"/>
    </source>
</evidence>
<sequence>MVAQSGRTVFDTELGVFGIAWTRGGLCRVCLPGDDGGNAERRLSRTAPAECVVVRSEAAWPGWVRALVADIRRYASGEKVDFSHVPLDLSRARAFHRSIYVEALKLGFGEVATYGELAARAGHATAARETGQAMGSNPVPLVVPCHRVLAAGRKLGGFSAPGGGETKMRLLALEGVRLGEPQPDQIAFSF</sequence>
<dbReference type="PANTHER" id="PTHR10815:SF5">
    <property type="entry name" value="METHYLATED-DNA--PROTEIN-CYSTEINE METHYLTRANSFERASE"/>
    <property type="match status" value="1"/>
</dbReference>
<organism evidence="8 9">
    <name type="scientific">Nitratireductor mangrovi</name>
    <dbReference type="NCBI Taxonomy" id="2599600"/>
    <lineage>
        <taxon>Bacteria</taxon>
        <taxon>Pseudomonadati</taxon>
        <taxon>Pseudomonadota</taxon>
        <taxon>Alphaproteobacteria</taxon>
        <taxon>Hyphomicrobiales</taxon>
        <taxon>Phyllobacteriaceae</taxon>
        <taxon>Nitratireductor</taxon>
    </lineage>
</organism>
<dbReference type="GO" id="GO:0032259">
    <property type="term" value="P:methylation"/>
    <property type="evidence" value="ECO:0007669"/>
    <property type="project" value="UniProtKB-KW"/>
</dbReference>
<dbReference type="NCBIfam" id="TIGR00589">
    <property type="entry name" value="ogt"/>
    <property type="match status" value="1"/>
</dbReference>
<dbReference type="KEGG" id="niy:FQ775_17175"/>
<dbReference type="SUPFAM" id="SSF53155">
    <property type="entry name" value="Methylated DNA-protein cysteine methyltransferase domain"/>
    <property type="match status" value="1"/>
</dbReference>
<dbReference type="OrthoDB" id="9802228at2"/>
<keyword evidence="3" id="KW-0808">Transferase</keyword>
<evidence type="ECO:0000256" key="1">
    <source>
        <dbReference type="ARBA" id="ARBA00001286"/>
    </source>
</evidence>
<reference evidence="8" key="1">
    <citation type="submission" date="2020-04" db="EMBL/GenBank/DDBJ databases">
        <title>Nitratireductor sp. nov. isolated from mangrove soil.</title>
        <authorList>
            <person name="Ye Y."/>
        </authorList>
    </citation>
    <scope>NUCLEOTIDE SEQUENCE</scope>
    <source>
        <strain evidence="8">SY7</strain>
    </source>
</reference>
<dbReference type="Gene3D" id="1.10.10.10">
    <property type="entry name" value="Winged helix-like DNA-binding domain superfamily/Winged helix DNA-binding domain"/>
    <property type="match status" value="1"/>
</dbReference>
<dbReference type="InterPro" id="IPR036217">
    <property type="entry name" value="MethylDNA_cys_MeTrfase_DNAb"/>
</dbReference>
<evidence type="ECO:0000313" key="8">
    <source>
        <dbReference type="EMBL" id="QDZ01969.1"/>
    </source>
</evidence>
<dbReference type="SUPFAM" id="SSF46767">
    <property type="entry name" value="Methylated DNA-protein cysteine methyltransferase, C-terminal domain"/>
    <property type="match status" value="1"/>
</dbReference>
<dbReference type="Pfam" id="PF01035">
    <property type="entry name" value="DNA_binding_1"/>
    <property type="match status" value="1"/>
</dbReference>
<evidence type="ECO:0000259" key="7">
    <source>
        <dbReference type="Pfam" id="PF01035"/>
    </source>
</evidence>
<dbReference type="CDD" id="cd06445">
    <property type="entry name" value="ATase"/>
    <property type="match status" value="1"/>
</dbReference>
<protein>
    <submittedName>
        <fullName evidence="8">Methylated-DNA--[protein]-cysteine S-methyltransferase</fullName>
    </submittedName>
</protein>
<dbReference type="InterPro" id="IPR014048">
    <property type="entry name" value="MethylDNA_cys_MeTrfase_DNA-bd"/>
</dbReference>
<dbReference type="Gene3D" id="3.30.160.70">
    <property type="entry name" value="Methylated DNA-protein cysteine methyltransferase domain"/>
    <property type="match status" value="1"/>
</dbReference>
<feature type="domain" description="Methylated-DNA-[protein]-cysteine S-methyltransferase DNA binding" evidence="7">
    <location>
        <begin position="95"/>
        <end position="176"/>
    </location>
</feature>
<dbReference type="InterPro" id="IPR001497">
    <property type="entry name" value="MethylDNA_cys_MeTrfase_AS"/>
</dbReference>
<dbReference type="PANTHER" id="PTHR10815">
    <property type="entry name" value="METHYLATED-DNA--PROTEIN-CYSTEINE METHYLTRANSFERASE"/>
    <property type="match status" value="1"/>
</dbReference>
<evidence type="ECO:0000256" key="6">
    <source>
        <dbReference type="ARBA" id="ARBA00049348"/>
    </source>
</evidence>
<evidence type="ECO:0000256" key="3">
    <source>
        <dbReference type="ARBA" id="ARBA00022679"/>
    </source>
</evidence>
<name>A0A5B8L2F4_9HYPH</name>
<dbReference type="GO" id="GO:0003908">
    <property type="term" value="F:methylated-DNA-[protein]-cysteine S-methyltransferase activity"/>
    <property type="evidence" value="ECO:0007669"/>
    <property type="project" value="UniProtKB-EC"/>
</dbReference>
<comment type="catalytic activity">
    <reaction evidence="1">
        <text>a 4-O-methyl-thymidine in DNA + L-cysteinyl-[protein] = a thymidine in DNA + S-methyl-L-cysteinyl-[protein]</text>
        <dbReference type="Rhea" id="RHEA:53428"/>
        <dbReference type="Rhea" id="RHEA-COMP:10131"/>
        <dbReference type="Rhea" id="RHEA-COMP:10132"/>
        <dbReference type="Rhea" id="RHEA-COMP:13555"/>
        <dbReference type="Rhea" id="RHEA-COMP:13556"/>
        <dbReference type="ChEBI" id="CHEBI:29950"/>
        <dbReference type="ChEBI" id="CHEBI:82612"/>
        <dbReference type="ChEBI" id="CHEBI:137386"/>
        <dbReference type="ChEBI" id="CHEBI:137387"/>
        <dbReference type="EC" id="2.1.1.63"/>
    </reaction>
</comment>
<proteinExistence type="predicted"/>
<keyword evidence="4" id="KW-0227">DNA damage</keyword>
<keyword evidence="2" id="KW-0489">Methyltransferase</keyword>
<dbReference type="GO" id="GO:0006281">
    <property type="term" value="P:DNA repair"/>
    <property type="evidence" value="ECO:0007669"/>
    <property type="project" value="UniProtKB-KW"/>
</dbReference>
<comment type="catalytic activity">
    <reaction evidence="6">
        <text>a 6-O-methyl-2'-deoxyguanosine in DNA + L-cysteinyl-[protein] = S-methyl-L-cysteinyl-[protein] + a 2'-deoxyguanosine in DNA</text>
        <dbReference type="Rhea" id="RHEA:24000"/>
        <dbReference type="Rhea" id="RHEA-COMP:10131"/>
        <dbReference type="Rhea" id="RHEA-COMP:10132"/>
        <dbReference type="Rhea" id="RHEA-COMP:11367"/>
        <dbReference type="Rhea" id="RHEA-COMP:11368"/>
        <dbReference type="ChEBI" id="CHEBI:29950"/>
        <dbReference type="ChEBI" id="CHEBI:82612"/>
        <dbReference type="ChEBI" id="CHEBI:85445"/>
        <dbReference type="ChEBI" id="CHEBI:85448"/>
        <dbReference type="EC" id="2.1.1.63"/>
    </reaction>
</comment>
<gene>
    <name evidence="8" type="ORF">FQ775_17175</name>
</gene>
<keyword evidence="5" id="KW-0234">DNA repair</keyword>
<dbReference type="PROSITE" id="PS00374">
    <property type="entry name" value="MGMT"/>
    <property type="match status" value="1"/>
</dbReference>
<accession>A0A5B8L2F4</accession>
<dbReference type="InterPro" id="IPR036631">
    <property type="entry name" value="MGMT_N_sf"/>
</dbReference>
<evidence type="ECO:0000256" key="4">
    <source>
        <dbReference type="ARBA" id="ARBA00022763"/>
    </source>
</evidence>